<dbReference type="Pfam" id="PF05025">
    <property type="entry name" value="RbsD_FucU"/>
    <property type="match status" value="1"/>
</dbReference>
<dbReference type="RefSeq" id="WP_075729265.1">
    <property type="nucleotide sequence ID" value="NZ_BJNB01000020.1"/>
</dbReference>
<evidence type="ECO:0000256" key="1">
    <source>
        <dbReference type="ARBA" id="ARBA00000223"/>
    </source>
</evidence>
<dbReference type="InterPro" id="IPR023750">
    <property type="entry name" value="RbsD-like_sf"/>
</dbReference>
<dbReference type="AlphaFoldDB" id="A0A1L7CKF6"/>
<dbReference type="Proteomes" id="UP000185479">
    <property type="component" value="Chromosome"/>
</dbReference>
<sequence>MLKSGLFNPALASAVARLGHTDSFAIADCGLPIPHGTTIIDLALVFGIPSFEDTLAALLESVVVEGATIATETPASIRAALPTVPIKEVTHAQLKAALSEVAFVVRTGSTTPYANVILRSGVAF</sequence>
<gene>
    <name evidence="7" type="primary">rbsD</name>
    <name evidence="7" type="ORF">CFL01nite_14340</name>
    <name evidence="6" type="ORF">CFLV_03040</name>
</gene>
<dbReference type="Gene3D" id="3.40.1650.10">
    <property type="entry name" value="RbsD-like domain"/>
    <property type="match status" value="1"/>
</dbReference>
<accession>A0A1L7CKF6</accession>
<dbReference type="GO" id="GO:0019303">
    <property type="term" value="P:D-ribose catabolic process"/>
    <property type="evidence" value="ECO:0007669"/>
    <property type="project" value="TreeGrafter"/>
</dbReference>
<dbReference type="EMBL" id="BJNB01000020">
    <property type="protein sequence ID" value="GEB97939.1"/>
    <property type="molecule type" value="Genomic_DNA"/>
</dbReference>
<evidence type="ECO:0000313" key="6">
    <source>
        <dbReference type="EMBL" id="APT86268.1"/>
    </source>
</evidence>
<dbReference type="GO" id="GO:0016872">
    <property type="term" value="F:intramolecular lyase activity"/>
    <property type="evidence" value="ECO:0007669"/>
    <property type="project" value="InterPro"/>
</dbReference>
<evidence type="ECO:0000256" key="3">
    <source>
        <dbReference type="ARBA" id="ARBA00022490"/>
    </source>
</evidence>
<keyword evidence="4" id="KW-0413">Isomerase</keyword>
<evidence type="ECO:0000256" key="4">
    <source>
        <dbReference type="ARBA" id="ARBA00023235"/>
    </source>
</evidence>
<dbReference type="EC" id="5.4.99.62" evidence="2"/>
<dbReference type="GO" id="GO:0048029">
    <property type="term" value="F:monosaccharide binding"/>
    <property type="evidence" value="ECO:0007669"/>
    <property type="project" value="InterPro"/>
</dbReference>
<proteinExistence type="predicted"/>
<dbReference type="InterPro" id="IPR007721">
    <property type="entry name" value="RbsD_FucU"/>
</dbReference>
<dbReference type="NCBIfam" id="NF008761">
    <property type="entry name" value="PRK11797.1"/>
    <property type="match status" value="1"/>
</dbReference>
<dbReference type="GO" id="GO:0062193">
    <property type="term" value="F:D-ribose pyranase activity"/>
    <property type="evidence" value="ECO:0007669"/>
    <property type="project" value="UniProtKB-EC"/>
</dbReference>
<keyword evidence="8" id="KW-1185">Reference proteome</keyword>
<dbReference type="PANTHER" id="PTHR37831:SF1">
    <property type="entry name" value="D-RIBOSE PYRANASE"/>
    <property type="match status" value="1"/>
</dbReference>
<dbReference type="PANTHER" id="PTHR37831">
    <property type="entry name" value="D-RIBOSE PYRANASE"/>
    <property type="match status" value="1"/>
</dbReference>
<dbReference type="OrthoDB" id="9805009at2"/>
<evidence type="ECO:0000256" key="5">
    <source>
        <dbReference type="ARBA" id="ARBA00023277"/>
    </source>
</evidence>
<evidence type="ECO:0000256" key="2">
    <source>
        <dbReference type="ARBA" id="ARBA00012862"/>
    </source>
</evidence>
<comment type="catalytic activity">
    <reaction evidence="1">
        <text>beta-D-ribopyranose = beta-D-ribofuranose</text>
        <dbReference type="Rhea" id="RHEA:25432"/>
        <dbReference type="ChEBI" id="CHEBI:27476"/>
        <dbReference type="ChEBI" id="CHEBI:47002"/>
        <dbReference type="EC" id="5.4.99.62"/>
    </reaction>
</comment>
<dbReference type="GeneID" id="82879696"/>
<dbReference type="SUPFAM" id="SSF102546">
    <property type="entry name" value="RbsD-like"/>
    <property type="match status" value="1"/>
</dbReference>
<keyword evidence="3" id="KW-0963">Cytoplasm</keyword>
<dbReference type="InterPro" id="IPR023064">
    <property type="entry name" value="D-ribose_pyranase"/>
</dbReference>
<dbReference type="GO" id="GO:0005829">
    <property type="term" value="C:cytosol"/>
    <property type="evidence" value="ECO:0007669"/>
    <property type="project" value="TreeGrafter"/>
</dbReference>
<dbReference type="STRING" id="28028.CFLV_03040"/>
<dbReference type="KEGG" id="cfc:CFLV_03040"/>
<dbReference type="EMBL" id="CP009246">
    <property type="protein sequence ID" value="APT86268.1"/>
    <property type="molecule type" value="Genomic_DNA"/>
</dbReference>
<evidence type="ECO:0000313" key="7">
    <source>
        <dbReference type="EMBL" id="GEB97939.1"/>
    </source>
</evidence>
<reference evidence="6 8" key="1">
    <citation type="submission" date="2014-08" db="EMBL/GenBank/DDBJ databases">
        <title>Complete genome sequence of Corynebacterium flavescens OJ8(T)(=DSM 20296(T)), isolated from cheese.</title>
        <authorList>
            <person name="Ruckert C."/>
            <person name="Albersmeier A."/>
            <person name="Winkler A."/>
            <person name="Kalinowski J."/>
        </authorList>
    </citation>
    <scope>NUCLEOTIDE SEQUENCE [LARGE SCALE GENOMIC DNA]</scope>
    <source>
        <strain evidence="6 8">OJ8</strain>
    </source>
</reference>
<keyword evidence="5" id="KW-0119">Carbohydrate metabolism</keyword>
<evidence type="ECO:0000313" key="8">
    <source>
        <dbReference type="Proteomes" id="UP000185479"/>
    </source>
</evidence>
<organism evidence="6 8">
    <name type="scientific">Corynebacterium flavescens</name>
    <dbReference type="NCBI Taxonomy" id="28028"/>
    <lineage>
        <taxon>Bacteria</taxon>
        <taxon>Bacillati</taxon>
        <taxon>Actinomycetota</taxon>
        <taxon>Actinomycetes</taxon>
        <taxon>Mycobacteriales</taxon>
        <taxon>Corynebacteriaceae</taxon>
        <taxon>Corynebacterium</taxon>
    </lineage>
</organism>
<name>A0A1L7CKF6_CORFL</name>
<dbReference type="Proteomes" id="UP000315353">
    <property type="component" value="Unassembled WGS sequence"/>
</dbReference>
<reference evidence="7 9" key="2">
    <citation type="submission" date="2019-06" db="EMBL/GenBank/DDBJ databases">
        <title>Whole genome shotgun sequence of Corynebacterium flavescens NBRC 14136.</title>
        <authorList>
            <person name="Hosoyama A."/>
            <person name="Uohara A."/>
            <person name="Ohji S."/>
            <person name="Ichikawa N."/>
        </authorList>
    </citation>
    <scope>NUCLEOTIDE SEQUENCE [LARGE SCALE GENOMIC DNA]</scope>
    <source>
        <strain evidence="7 9">NBRC 14136</strain>
    </source>
</reference>
<evidence type="ECO:0000313" key="9">
    <source>
        <dbReference type="Proteomes" id="UP000315353"/>
    </source>
</evidence>
<protein>
    <recommendedName>
        <fullName evidence="2">D-ribose pyranase</fullName>
        <ecNumber evidence="2">5.4.99.62</ecNumber>
    </recommendedName>
</protein>